<dbReference type="EMBL" id="JBHEZY010000003">
    <property type="protein sequence ID" value="MFC1431024.1"/>
    <property type="molecule type" value="Genomic_DNA"/>
</dbReference>
<accession>A0ABV6WZK8</accession>
<proteinExistence type="predicted"/>
<protein>
    <submittedName>
        <fullName evidence="2">Uncharacterized protein</fullName>
    </submittedName>
</protein>
<feature type="region of interest" description="Disordered" evidence="1">
    <location>
        <begin position="263"/>
        <end position="298"/>
    </location>
</feature>
<dbReference type="RefSeq" id="WP_380551164.1">
    <property type="nucleotide sequence ID" value="NZ_JBHEZY010000003.1"/>
</dbReference>
<reference evidence="2 3" key="1">
    <citation type="submission" date="2024-09" db="EMBL/GenBank/DDBJ databases">
        <authorList>
            <person name="Lee S.D."/>
        </authorList>
    </citation>
    <scope>NUCLEOTIDE SEQUENCE [LARGE SCALE GENOMIC DNA]</scope>
    <source>
        <strain evidence="2 3">N1-3</strain>
    </source>
</reference>
<feature type="compositionally biased region" description="Basic and acidic residues" evidence="1">
    <location>
        <begin position="263"/>
        <end position="279"/>
    </location>
</feature>
<name>A0ABV6WZK8_9ACTN</name>
<feature type="compositionally biased region" description="Acidic residues" evidence="1">
    <location>
        <begin position="281"/>
        <end position="291"/>
    </location>
</feature>
<sequence length="298" mass="32822">MLQEVRLRDVALPSMLADYEFLLSATIHWYASPFAPTTIHANPAGLSIAAILGRAQAVSCGEHPAHGEGARHRIANALGTLEPDDTGRVVAYATDVVLDLAVADQDRLRELAELRKAEETWEHQRQYERNRRAYIGDEVLRTPGSAVVWWLALHDEEIERATQMISPLVLLSAAANGMEVPEPYRQFLNPPATSPGVHLPVEEPPTAFARRPEVPDDALISRIHELMEDLGIVEGSDEWTVLLHRIARSAETSDRTEAAQRIRQDLGEAHSGRPLHLVDDSGSDPDFDEDASAPPPTA</sequence>
<evidence type="ECO:0000313" key="2">
    <source>
        <dbReference type="EMBL" id="MFC1431024.1"/>
    </source>
</evidence>
<evidence type="ECO:0000313" key="3">
    <source>
        <dbReference type="Proteomes" id="UP001592530"/>
    </source>
</evidence>
<comment type="caution">
    <text evidence="2">The sequence shown here is derived from an EMBL/GenBank/DDBJ whole genome shotgun (WGS) entry which is preliminary data.</text>
</comment>
<gene>
    <name evidence="2" type="ORF">ACEZDB_10210</name>
</gene>
<evidence type="ECO:0000256" key="1">
    <source>
        <dbReference type="SAM" id="MobiDB-lite"/>
    </source>
</evidence>
<organism evidence="2 3">
    <name type="scientific">Streptacidiphilus alkalitolerans</name>
    <dbReference type="NCBI Taxonomy" id="3342712"/>
    <lineage>
        <taxon>Bacteria</taxon>
        <taxon>Bacillati</taxon>
        <taxon>Actinomycetota</taxon>
        <taxon>Actinomycetes</taxon>
        <taxon>Kitasatosporales</taxon>
        <taxon>Streptomycetaceae</taxon>
        <taxon>Streptacidiphilus</taxon>
    </lineage>
</organism>
<dbReference type="Proteomes" id="UP001592530">
    <property type="component" value="Unassembled WGS sequence"/>
</dbReference>